<keyword evidence="3" id="KW-1185">Reference proteome</keyword>
<keyword evidence="1" id="KW-0472">Membrane</keyword>
<dbReference type="AlphaFoldDB" id="A0A327M9I3"/>
<keyword evidence="1" id="KW-1133">Transmembrane helix</keyword>
<organism evidence="2 3">
    <name type="scientific">Roseicella frigidaeris</name>
    <dbReference type="NCBI Taxonomy" id="2230885"/>
    <lineage>
        <taxon>Bacteria</taxon>
        <taxon>Pseudomonadati</taxon>
        <taxon>Pseudomonadota</taxon>
        <taxon>Alphaproteobacteria</taxon>
        <taxon>Acetobacterales</taxon>
        <taxon>Roseomonadaceae</taxon>
        <taxon>Roseicella</taxon>
    </lineage>
</organism>
<dbReference type="EMBL" id="QLIX01000004">
    <property type="protein sequence ID" value="RAI59429.1"/>
    <property type="molecule type" value="Genomic_DNA"/>
</dbReference>
<feature type="transmembrane region" description="Helical" evidence="1">
    <location>
        <begin position="7"/>
        <end position="28"/>
    </location>
</feature>
<evidence type="ECO:0000313" key="2">
    <source>
        <dbReference type="EMBL" id="RAI59429.1"/>
    </source>
</evidence>
<comment type="caution">
    <text evidence="2">The sequence shown here is derived from an EMBL/GenBank/DDBJ whole genome shotgun (WGS) entry which is preliminary data.</text>
</comment>
<dbReference type="Proteomes" id="UP000249065">
    <property type="component" value="Unassembled WGS sequence"/>
</dbReference>
<feature type="transmembrane region" description="Helical" evidence="1">
    <location>
        <begin position="34"/>
        <end position="54"/>
    </location>
</feature>
<keyword evidence="1" id="KW-0812">Transmembrane</keyword>
<sequence length="62" mass="6808">MKLYRLLRLLGTVALLAAALLALLWLPTPTTAEWLRIAGVGLPALAMLLLSRALRRAQKTSR</sequence>
<reference evidence="3" key="1">
    <citation type="submission" date="2018-06" db="EMBL/GenBank/DDBJ databases">
        <authorList>
            <person name="Khan S.A."/>
        </authorList>
    </citation>
    <scope>NUCLEOTIDE SEQUENCE [LARGE SCALE GENOMIC DNA]</scope>
    <source>
        <strain evidence="3">DB-1506</strain>
    </source>
</reference>
<gene>
    <name evidence="2" type="ORF">DOO78_07430</name>
</gene>
<name>A0A327M9I3_9PROT</name>
<dbReference type="RefSeq" id="WP_111469117.1">
    <property type="nucleotide sequence ID" value="NZ_QLIX01000004.1"/>
</dbReference>
<evidence type="ECO:0000256" key="1">
    <source>
        <dbReference type="SAM" id="Phobius"/>
    </source>
</evidence>
<accession>A0A327M9I3</accession>
<protein>
    <submittedName>
        <fullName evidence="2">Uncharacterized protein</fullName>
    </submittedName>
</protein>
<evidence type="ECO:0000313" key="3">
    <source>
        <dbReference type="Proteomes" id="UP000249065"/>
    </source>
</evidence>
<proteinExistence type="predicted"/>